<dbReference type="AlphaFoldDB" id="A0AAV8Z824"/>
<reference evidence="4" key="1">
    <citation type="journal article" date="2023" name="Insect Mol. Biol.">
        <title>Genome sequencing provides insights into the evolution of gene families encoding plant cell wall-degrading enzymes in longhorned beetles.</title>
        <authorList>
            <person name="Shin N.R."/>
            <person name="Okamura Y."/>
            <person name="Kirsch R."/>
            <person name="Pauchet Y."/>
        </authorList>
    </citation>
    <scope>NUCLEOTIDE SEQUENCE</scope>
    <source>
        <strain evidence="4">AMC_N1</strain>
    </source>
</reference>
<dbReference type="SUPFAM" id="SSF53756">
    <property type="entry name" value="UDP-Glycosyltransferase/glycogen phosphorylase"/>
    <property type="match status" value="1"/>
</dbReference>
<dbReference type="PANTHER" id="PTHR48043:SF159">
    <property type="entry name" value="EG:EG0003.4 PROTEIN-RELATED"/>
    <property type="match status" value="1"/>
</dbReference>
<dbReference type="InterPro" id="IPR002213">
    <property type="entry name" value="UDP_glucos_trans"/>
</dbReference>
<comment type="caution">
    <text evidence="4">The sequence shown here is derived from an EMBL/GenBank/DDBJ whole genome shotgun (WGS) entry which is preliminary data.</text>
</comment>
<keyword evidence="5" id="KW-1185">Reference proteome</keyword>
<evidence type="ECO:0000313" key="4">
    <source>
        <dbReference type="EMBL" id="KAJ8959706.1"/>
    </source>
</evidence>
<name>A0AAV8Z824_9CUCU</name>
<dbReference type="InterPro" id="IPR050271">
    <property type="entry name" value="UDP-glycosyltransferase"/>
</dbReference>
<gene>
    <name evidence="4" type="ORF">NQ318_021898</name>
</gene>
<dbReference type="EMBL" id="JAPWTK010000012">
    <property type="protein sequence ID" value="KAJ8959706.1"/>
    <property type="molecule type" value="Genomic_DNA"/>
</dbReference>
<organism evidence="4 5">
    <name type="scientific">Aromia moschata</name>
    <dbReference type="NCBI Taxonomy" id="1265417"/>
    <lineage>
        <taxon>Eukaryota</taxon>
        <taxon>Metazoa</taxon>
        <taxon>Ecdysozoa</taxon>
        <taxon>Arthropoda</taxon>
        <taxon>Hexapoda</taxon>
        <taxon>Insecta</taxon>
        <taxon>Pterygota</taxon>
        <taxon>Neoptera</taxon>
        <taxon>Endopterygota</taxon>
        <taxon>Coleoptera</taxon>
        <taxon>Polyphaga</taxon>
        <taxon>Cucujiformia</taxon>
        <taxon>Chrysomeloidea</taxon>
        <taxon>Cerambycidae</taxon>
        <taxon>Cerambycinae</taxon>
        <taxon>Callichromatini</taxon>
        <taxon>Aromia</taxon>
    </lineage>
</organism>
<evidence type="ECO:0008006" key="6">
    <source>
        <dbReference type="Google" id="ProtNLM"/>
    </source>
</evidence>
<dbReference type="GO" id="GO:0008194">
    <property type="term" value="F:UDP-glycosyltransferase activity"/>
    <property type="evidence" value="ECO:0007669"/>
    <property type="project" value="InterPro"/>
</dbReference>
<dbReference type="Pfam" id="PF00201">
    <property type="entry name" value="UDPGT"/>
    <property type="match status" value="1"/>
</dbReference>
<evidence type="ECO:0000313" key="5">
    <source>
        <dbReference type="Proteomes" id="UP001162162"/>
    </source>
</evidence>
<keyword evidence="2" id="KW-0328">Glycosyltransferase</keyword>
<dbReference type="PANTHER" id="PTHR48043">
    <property type="entry name" value="EG:EG0003.4 PROTEIN-RELATED"/>
    <property type="match status" value="1"/>
</dbReference>
<protein>
    <recommendedName>
        <fullName evidence="6">Glucuronosyltransferase</fullName>
    </recommendedName>
</protein>
<proteinExistence type="inferred from homology"/>
<keyword evidence="3" id="KW-0808">Transferase</keyword>
<dbReference type="Proteomes" id="UP001162162">
    <property type="component" value="Unassembled WGS sequence"/>
</dbReference>
<evidence type="ECO:0000256" key="3">
    <source>
        <dbReference type="ARBA" id="ARBA00022679"/>
    </source>
</evidence>
<evidence type="ECO:0000256" key="2">
    <source>
        <dbReference type="ARBA" id="ARBA00022676"/>
    </source>
</evidence>
<comment type="similarity">
    <text evidence="1">Belongs to the UDP-glycosyltransferase family.</text>
</comment>
<sequence>MQIQHPKFKELIDGKGDFDLVMVNYQYPQLLLFGKIYNCPTILFSTFYLSTYHYHAQGNPSHPAAHTDMMLSFHPPLTFSQRFISTMFSLQSWYSMFTREIPEREDFINTHFSMSASIDELVRNVDLVFVSTHPAIHGARAFGPATVEVGYERKPKFRKPLEMPLKTFLDNAQDGFVYFSLGSNVKSKNISRILLKTIMEAIKEIPCTFLYKYEEDYLDDKTREC</sequence>
<accession>A0AAV8Z824</accession>
<evidence type="ECO:0000256" key="1">
    <source>
        <dbReference type="ARBA" id="ARBA00009995"/>
    </source>
</evidence>